<evidence type="ECO:0000313" key="5">
    <source>
        <dbReference type="Proteomes" id="UP001165283"/>
    </source>
</evidence>
<evidence type="ECO:0000313" key="4">
    <source>
        <dbReference type="EMBL" id="MCO1656671.1"/>
    </source>
</evidence>
<feature type="DNA-binding region" description="H-T-H motif" evidence="2">
    <location>
        <begin position="29"/>
        <end position="48"/>
    </location>
</feature>
<evidence type="ECO:0000259" key="3">
    <source>
        <dbReference type="PROSITE" id="PS50977"/>
    </source>
</evidence>
<evidence type="ECO:0000256" key="2">
    <source>
        <dbReference type="PROSITE-ProRule" id="PRU00335"/>
    </source>
</evidence>
<dbReference type="InterPro" id="IPR001647">
    <property type="entry name" value="HTH_TetR"/>
</dbReference>
<dbReference type="InterPro" id="IPR009057">
    <property type="entry name" value="Homeodomain-like_sf"/>
</dbReference>
<keyword evidence="1 2" id="KW-0238">DNA-binding</keyword>
<dbReference type="PRINTS" id="PR00455">
    <property type="entry name" value="HTHTETR"/>
</dbReference>
<gene>
    <name evidence="4" type="ORF">KDL28_16555</name>
</gene>
<dbReference type="Proteomes" id="UP001165283">
    <property type="component" value="Unassembled WGS sequence"/>
</dbReference>
<name>A0ABT1A0Y9_9PSEU</name>
<feature type="domain" description="HTH tetR-type" evidence="3">
    <location>
        <begin position="6"/>
        <end position="66"/>
    </location>
</feature>
<reference evidence="4" key="1">
    <citation type="submission" date="2021-04" db="EMBL/GenBank/DDBJ databases">
        <title>Pseudonocardia sp. nov., isolated from sandy soil of mangrove forest.</title>
        <authorList>
            <person name="Zan Z."/>
            <person name="Huang R."/>
            <person name="Liu W."/>
        </authorList>
    </citation>
    <scope>NUCLEOTIDE SEQUENCE</scope>
    <source>
        <strain evidence="4">S2-4</strain>
    </source>
</reference>
<sequence>MGRPARFPADLILDGAARLLAEGGPGAATTTAVAAAIGAPSGSLYHRFGSRDLLLARLWVRTVGRFQAVFLAALAHPDLDRAAVDAAVAVPVWCRAHPDEARVLLLHRRAELVGRWPAELDGELATLNDAVAAALAEHTRRRYGTAGGAELARATFALVDVPHAAVRRHVAAGVAPPAEVDALVRETVAALLG</sequence>
<protein>
    <submittedName>
        <fullName evidence="4">TetR/AcrR family transcriptional regulator</fullName>
    </submittedName>
</protein>
<dbReference type="SUPFAM" id="SSF46689">
    <property type="entry name" value="Homeodomain-like"/>
    <property type="match status" value="1"/>
</dbReference>
<dbReference type="Gene3D" id="1.10.357.10">
    <property type="entry name" value="Tetracycline Repressor, domain 2"/>
    <property type="match status" value="1"/>
</dbReference>
<dbReference type="EMBL" id="JAGSOV010000035">
    <property type="protein sequence ID" value="MCO1656671.1"/>
    <property type="molecule type" value="Genomic_DNA"/>
</dbReference>
<dbReference type="PROSITE" id="PS50977">
    <property type="entry name" value="HTH_TETR_2"/>
    <property type="match status" value="1"/>
</dbReference>
<keyword evidence="5" id="KW-1185">Reference proteome</keyword>
<comment type="caution">
    <text evidence="4">The sequence shown here is derived from an EMBL/GenBank/DDBJ whole genome shotgun (WGS) entry which is preliminary data.</text>
</comment>
<accession>A0ABT1A0Y9</accession>
<dbReference type="RefSeq" id="WP_252439606.1">
    <property type="nucleotide sequence ID" value="NZ_JAGSOV010000035.1"/>
</dbReference>
<dbReference type="Pfam" id="PF00440">
    <property type="entry name" value="TetR_N"/>
    <property type="match status" value="1"/>
</dbReference>
<organism evidence="4 5">
    <name type="scientific">Pseudonocardia humida</name>
    <dbReference type="NCBI Taxonomy" id="2800819"/>
    <lineage>
        <taxon>Bacteria</taxon>
        <taxon>Bacillati</taxon>
        <taxon>Actinomycetota</taxon>
        <taxon>Actinomycetes</taxon>
        <taxon>Pseudonocardiales</taxon>
        <taxon>Pseudonocardiaceae</taxon>
        <taxon>Pseudonocardia</taxon>
    </lineage>
</organism>
<evidence type="ECO:0000256" key="1">
    <source>
        <dbReference type="ARBA" id="ARBA00023125"/>
    </source>
</evidence>
<proteinExistence type="predicted"/>